<accession>A0A815RIJ7</accession>
<organism evidence="3 4">
    <name type="scientific">Rotaria sordida</name>
    <dbReference type="NCBI Taxonomy" id="392033"/>
    <lineage>
        <taxon>Eukaryota</taxon>
        <taxon>Metazoa</taxon>
        <taxon>Spiralia</taxon>
        <taxon>Gnathifera</taxon>
        <taxon>Rotifera</taxon>
        <taxon>Eurotatoria</taxon>
        <taxon>Bdelloidea</taxon>
        <taxon>Philodinida</taxon>
        <taxon>Philodinidae</taxon>
        <taxon>Rotaria</taxon>
    </lineage>
</organism>
<comment type="caution">
    <text evidence="3">The sequence shown here is derived from an EMBL/GenBank/DDBJ whole genome shotgun (WGS) entry which is preliminary data.</text>
</comment>
<name>A0A815RIJ7_9BILA</name>
<evidence type="ECO:0000313" key="2">
    <source>
        <dbReference type="EMBL" id="CAF1203047.1"/>
    </source>
</evidence>
<dbReference type="EMBL" id="CAJNOL010002230">
    <property type="protein sequence ID" value="CAF1478017.1"/>
    <property type="molecule type" value="Genomic_DNA"/>
</dbReference>
<evidence type="ECO:0000313" key="4">
    <source>
        <dbReference type="Proteomes" id="UP000663870"/>
    </source>
</evidence>
<evidence type="ECO:0000256" key="1">
    <source>
        <dbReference type="SAM" id="MobiDB-lite"/>
    </source>
</evidence>
<protein>
    <submittedName>
        <fullName evidence="3">Uncharacterized protein</fullName>
    </submittedName>
</protein>
<sequence length="117" mass="13132">MPSIVLLNPGDEDSLTSELVTKKQKHDADYWTRRAVVYQMGSDEYFLQVQVPSASSTLDATTDGQTRPFLGHSNEFEVAQRQWLDANERHRAAAAVVDDSSSMNIEGDTDQSDYETF</sequence>
<dbReference type="EMBL" id="CAJNOH010001315">
    <property type="protein sequence ID" value="CAF1203047.1"/>
    <property type="molecule type" value="Genomic_DNA"/>
</dbReference>
<keyword evidence="4" id="KW-1185">Reference proteome</keyword>
<proteinExistence type="predicted"/>
<feature type="region of interest" description="Disordered" evidence="1">
    <location>
        <begin position="95"/>
        <end position="117"/>
    </location>
</feature>
<dbReference type="Proteomes" id="UP000663854">
    <property type="component" value="Unassembled WGS sequence"/>
</dbReference>
<reference evidence="3" key="1">
    <citation type="submission" date="2021-02" db="EMBL/GenBank/DDBJ databases">
        <authorList>
            <person name="Nowell W R."/>
        </authorList>
    </citation>
    <scope>NUCLEOTIDE SEQUENCE</scope>
</reference>
<feature type="compositionally biased region" description="Acidic residues" evidence="1">
    <location>
        <begin position="107"/>
        <end position="117"/>
    </location>
</feature>
<dbReference type="AlphaFoldDB" id="A0A815RIJ7"/>
<dbReference type="Proteomes" id="UP000663870">
    <property type="component" value="Unassembled WGS sequence"/>
</dbReference>
<evidence type="ECO:0000313" key="3">
    <source>
        <dbReference type="EMBL" id="CAF1478017.1"/>
    </source>
</evidence>
<gene>
    <name evidence="3" type="ORF">JXQ802_LOCUS39137</name>
    <name evidence="2" type="ORF">PYM288_LOCUS24985</name>
</gene>